<sequence length="202" mass="22598">MDVKNCVGMLEESHHPEISLDDEDDPLSYQVVHISSENIDGISDQTSGLSSVFAAPLNGVYLMTDSLSGRSTDYYRPIAPKKTQPIGQNKSGNLSTRENRRKQNHNEIERKRRDKINEWITTLGKLVPGIEGSEGKGSTQSKGFILSRACDHIVELRQDNAQLLDALKDHDSLNAELEIMKQELDSLKQENAILKQQVQLNS</sequence>
<dbReference type="GO" id="GO:0000978">
    <property type="term" value="F:RNA polymerase II cis-regulatory region sequence-specific DNA binding"/>
    <property type="evidence" value="ECO:0007669"/>
    <property type="project" value="TreeGrafter"/>
</dbReference>
<evidence type="ECO:0000256" key="5">
    <source>
        <dbReference type="SAM" id="Coils"/>
    </source>
</evidence>
<evidence type="ECO:0000256" key="1">
    <source>
        <dbReference type="ARBA" id="ARBA00004123"/>
    </source>
</evidence>
<comment type="subcellular location">
    <subcellularLocation>
        <location evidence="1">Nucleus</location>
    </subcellularLocation>
</comment>
<name>A0AA88LD29_ARTSF</name>
<dbReference type="GO" id="GO:0046983">
    <property type="term" value="F:protein dimerization activity"/>
    <property type="evidence" value="ECO:0007669"/>
    <property type="project" value="InterPro"/>
</dbReference>
<dbReference type="PANTHER" id="PTHR46117:SF3">
    <property type="entry name" value="FI24210P1"/>
    <property type="match status" value="1"/>
</dbReference>
<dbReference type="SUPFAM" id="SSF47459">
    <property type="entry name" value="HLH, helix-loop-helix DNA-binding domain"/>
    <property type="match status" value="1"/>
</dbReference>
<feature type="compositionally biased region" description="Polar residues" evidence="6">
    <location>
        <begin position="85"/>
        <end position="96"/>
    </location>
</feature>
<keyword evidence="9" id="KW-1185">Reference proteome</keyword>
<evidence type="ECO:0000256" key="3">
    <source>
        <dbReference type="ARBA" id="ARBA00023163"/>
    </source>
</evidence>
<reference evidence="8" key="1">
    <citation type="submission" date="2023-07" db="EMBL/GenBank/DDBJ databases">
        <title>Chromosome-level genome assembly of Artemia franciscana.</title>
        <authorList>
            <person name="Jo E."/>
        </authorList>
    </citation>
    <scope>NUCLEOTIDE SEQUENCE</scope>
    <source>
        <tissue evidence="8">Whole body</tissue>
    </source>
</reference>
<feature type="compositionally biased region" description="Basic and acidic residues" evidence="6">
    <location>
        <begin position="104"/>
        <end position="113"/>
    </location>
</feature>
<evidence type="ECO:0000256" key="6">
    <source>
        <dbReference type="SAM" id="MobiDB-lite"/>
    </source>
</evidence>
<accession>A0AA88LD29</accession>
<dbReference type="InterPro" id="IPR011598">
    <property type="entry name" value="bHLH_dom"/>
</dbReference>
<dbReference type="Proteomes" id="UP001187531">
    <property type="component" value="Unassembled WGS sequence"/>
</dbReference>
<dbReference type="InterPro" id="IPR051732">
    <property type="entry name" value="USF"/>
</dbReference>
<organism evidence="8 9">
    <name type="scientific">Artemia franciscana</name>
    <name type="common">Brine shrimp</name>
    <name type="synonym">Artemia sanfranciscana</name>
    <dbReference type="NCBI Taxonomy" id="6661"/>
    <lineage>
        <taxon>Eukaryota</taxon>
        <taxon>Metazoa</taxon>
        <taxon>Ecdysozoa</taxon>
        <taxon>Arthropoda</taxon>
        <taxon>Crustacea</taxon>
        <taxon>Branchiopoda</taxon>
        <taxon>Anostraca</taxon>
        <taxon>Artemiidae</taxon>
        <taxon>Artemia</taxon>
    </lineage>
</organism>
<evidence type="ECO:0000259" key="7">
    <source>
        <dbReference type="PROSITE" id="PS50888"/>
    </source>
</evidence>
<protein>
    <recommendedName>
        <fullName evidence="7">BHLH domain-containing protein</fullName>
    </recommendedName>
</protein>
<evidence type="ECO:0000256" key="4">
    <source>
        <dbReference type="ARBA" id="ARBA00023242"/>
    </source>
</evidence>
<dbReference type="PROSITE" id="PS50888">
    <property type="entry name" value="BHLH"/>
    <property type="match status" value="1"/>
</dbReference>
<evidence type="ECO:0000313" key="8">
    <source>
        <dbReference type="EMBL" id="KAK2726928.1"/>
    </source>
</evidence>
<dbReference type="Pfam" id="PF00010">
    <property type="entry name" value="HLH"/>
    <property type="match status" value="1"/>
</dbReference>
<proteinExistence type="predicted"/>
<dbReference type="GO" id="GO:0000981">
    <property type="term" value="F:DNA-binding transcription factor activity, RNA polymerase II-specific"/>
    <property type="evidence" value="ECO:0007669"/>
    <property type="project" value="TreeGrafter"/>
</dbReference>
<evidence type="ECO:0000313" key="9">
    <source>
        <dbReference type="Proteomes" id="UP001187531"/>
    </source>
</evidence>
<feature type="coiled-coil region" evidence="5">
    <location>
        <begin position="163"/>
        <end position="197"/>
    </location>
</feature>
<dbReference type="GO" id="GO:0005634">
    <property type="term" value="C:nucleus"/>
    <property type="evidence" value="ECO:0007669"/>
    <property type="project" value="UniProtKB-SubCell"/>
</dbReference>
<dbReference type="AlphaFoldDB" id="A0AA88LD29"/>
<feature type="region of interest" description="Disordered" evidence="6">
    <location>
        <begin position="78"/>
        <end position="113"/>
    </location>
</feature>
<dbReference type="Gene3D" id="4.10.280.10">
    <property type="entry name" value="Helix-loop-helix DNA-binding domain"/>
    <property type="match status" value="1"/>
</dbReference>
<dbReference type="PANTHER" id="PTHR46117">
    <property type="entry name" value="FI24210P1"/>
    <property type="match status" value="1"/>
</dbReference>
<keyword evidence="2" id="KW-0805">Transcription regulation</keyword>
<comment type="caution">
    <text evidence="8">The sequence shown here is derived from an EMBL/GenBank/DDBJ whole genome shotgun (WGS) entry which is preliminary data.</text>
</comment>
<dbReference type="CDD" id="cd11396">
    <property type="entry name" value="bHLHzip_USF"/>
    <property type="match status" value="1"/>
</dbReference>
<keyword evidence="4" id="KW-0539">Nucleus</keyword>
<evidence type="ECO:0000256" key="2">
    <source>
        <dbReference type="ARBA" id="ARBA00023015"/>
    </source>
</evidence>
<dbReference type="InterPro" id="IPR036638">
    <property type="entry name" value="HLH_DNA-bd_sf"/>
</dbReference>
<keyword evidence="5" id="KW-0175">Coiled coil</keyword>
<dbReference type="EMBL" id="JAVRJZ010000001">
    <property type="protein sequence ID" value="KAK2726928.1"/>
    <property type="molecule type" value="Genomic_DNA"/>
</dbReference>
<keyword evidence="3" id="KW-0804">Transcription</keyword>
<gene>
    <name evidence="8" type="ORF">QYM36_007691</name>
</gene>
<feature type="domain" description="BHLH" evidence="7">
    <location>
        <begin position="100"/>
        <end position="156"/>
    </location>
</feature>
<dbReference type="SMART" id="SM00353">
    <property type="entry name" value="HLH"/>
    <property type="match status" value="1"/>
</dbReference>